<keyword evidence="1" id="KW-0812">Transmembrane</keyword>
<protein>
    <submittedName>
        <fullName evidence="3">DUF418 domain-containing protein</fullName>
    </submittedName>
</protein>
<comment type="caution">
    <text evidence="3">The sequence shown here is derived from an EMBL/GenBank/DDBJ whole genome shotgun (WGS) entry which is preliminary data.</text>
</comment>
<feature type="transmembrane region" description="Helical" evidence="1">
    <location>
        <begin position="62"/>
        <end position="87"/>
    </location>
</feature>
<feature type="domain" description="DUF418" evidence="2">
    <location>
        <begin position="235"/>
        <end position="396"/>
    </location>
</feature>
<evidence type="ECO:0000259" key="2">
    <source>
        <dbReference type="Pfam" id="PF04235"/>
    </source>
</evidence>
<accession>A0ABW6KBS3</accession>
<feature type="transmembrane region" description="Helical" evidence="1">
    <location>
        <begin position="145"/>
        <end position="167"/>
    </location>
</feature>
<dbReference type="RefSeq" id="WP_389360109.1">
    <property type="nucleotide sequence ID" value="NZ_JBIACK010000003.1"/>
</dbReference>
<evidence type="ECO:0000313" key="3">
    <source>
        <dbReference type="EMBL" id="MFE8700685.1"/>
    </source>
</evidence>
<keyword evidence="1" id="KW-0472">Membrane</keyword>
<dbReference type="InterPro" id="IPR052529">
    <property type="entry name" value="Bact_Transport_Assoc"/>
</dbReference>
<dbReference type="Pfam" id="PF04235">
    <property type="entry name" value="DUF418"/>
    <property type="match status" value="1"/>
</dbReference>
<evidence type="ECO:0000256" key="1">
    <source>
        <dbReference type="SAM" id="Phobius"/>
    </source>
</evidence>
<feature type="transmembrane region" description="Helical" evidence="1">
    <location>
        <begin position="353"/>
        <end position="377"/>
    </location>
</feature>
<evidence type="ECO:0000313" key="4">
    <source>
        <dbReference type="Proteomes" id="UP001601059"/>
    </source>
</evidence>
<feature type="transmembrane region" description="Helical" evidence="1">
    <location>
        <begin position="21"/>
        <end position="42"/>
    </location>
</feature>
<dbReference type="PANTHER" id="PTHR30590:SF3">
    <property type="entry name" value="HYPOTHETICAL MEMBRANE SPANNING PROTEIN"/>
    <property type="match status" value="1"/>
</dbReference>
<sequence>MMKSSPVLGKDRIVTIDIIRGFALFGIFLVNMPAFHSANFMVQMYSFEHELTGSDYWLDLLFTLFVDMKFFTIFSFLFGLGFYIFMSRAEQKGLKINRLFSRRLVGLLLIGTLHFVLLWFGDILHTYALTGFLLLLFYKRKVKTMVIWGTILLVLTNVLLMGMPLLMPEETLIEMKESQNASYEEKIDEYVDVYETAGYVKWVSYRFTTEIIPIMKGTIPSMLPVLAMFLFGLAAGKAGIFKPNTKHLDFIQKVRTVSMIVSIPLVVTLALFKLEVVDIGIKSNTFVQLFTSLSGLTLCFFYISALTLLLRKAKWQKMLRPLGFVGQMALTNYLSQTIICMAIFVGLRQFGEVSLTTGTVICLLIFASQILFSYFWLKNFQFGPFEWLWRTFTYGKIQSIKKQQSTKTLKHKEAL</sequence>
<reference evidence="3 4" key="1">
    <citation type="submission" date="2024-08" db="EMBL/GenBank/DDBJ databases">
        <title>Two novel Cytobacillus novel species.</title>
        <authorList>
            <person name="Liu G."/>
        </authorList>
    </citation>
    <scope>NUCLEOTIDE SEQUENCE [LARGE SCALE GENOMIC DNA]</scope>
    <source>
        <strain evidence="3 4">FJAT-54145</strain>
    </source>
</reference>
<gene>
    <name evidence="3" type="ORF">ACFYKX_08675</name>
</gene>
<feature type="transmembrane region" description="Helical" evidence="1">
    <location>
        <begin position="123"/>
        <end position="138"/>
    </location>
</feature>
<organism evidence="3 4">
    <name type="scientific">Cytobacillus spartinae</name>
    <dbReference type="NCBI Taxonomy" id="3299023"/>
    <lineage>
        <taxon>Bacteria</taxon>
        <taxon>Bacillati</taxon>
        <taxon>Bacillota</taxon>
        <taxon>Bacilli</taxon>
        <taxon>Bacillales</taxon>
        <taxon>Bacillaceae</taxon>
        <taxon>Cytobacillus</taxon>
    </lineage>
</organism>
<feature type="transmembrane region" description="Helical" evidence="1">
    <location>
        <begin position="286"/>
        <end position="310"/>
    </location>
</feature>
<feature type="transmembrane region" description="Helical" evidence="1">
    <location>
        <begin position="256"/>
        <end position="274"/>
    </location>
</feature>
<keyword evidence="4" id="KW-1185">Reference proteome</keyword>
<keyword evidence="1" id="KW-1133">Transmembrane helix</keyword>
<dbReference type="Proteomes" id="UP001601059">
    <property type="component" value="Unassembled WGS sequence"/>
</dbReference>
<dbReference type="EMBL" id="JBIACK010000003">
    <property type="protein sequence ID" value="MFE8700685.1"/>
    <property type="molecule type" value="Genomic_DNA"/>
</dbReference>
<dbReference type="PANTHER" id="PTHR30590">
    <property type="entry name" value="INNER MEMBRANE PROTEIN"/>
    <property type="match status" value="1"/>
</dbReference>
<feature type="transmembrane region" description="Helical" evidence="1">
    <location>
        <begin position="211"/>
        <end position="235"/>
    </location>
</feature>
<feature type="transmembrane region" description="Helical" evidence="1">
    <location>
        <begin position="322"/>
        <end position="347"/>
    </location>
</feature>
<dbReference type="InterPro" id="IPR007349">
    <property type="entry name" value="DUF418"/>
</dbReference>
<feature type="transmembrane region" description="Helical" evidence="1">
    <location>
        <begin position="99"/>
        <end position="117"/>
    </location>
</feature>
<proteinExistence type="predicted"/>
<name>A0ABW6KBS3_9BACI</name>